<dbReference type="CDD" id="cd03301">
    <property type="entry name" value="ABC_MalK_N"/>
    <property type="match status" value="1"/>
</dbReference>
<evidence type="ECO:0000259" key="7">
    <source>
        <dbReference type="PROSITE" id="PS50893"/>
    </source>
</evidence>
<dbReference type="InterPro" id="IPR003593">
    <property type="entry name" value="AAA+_ATPase"/>
</dbReference>
<dbReference type="OrthoDB" id="9802264at2"/>
<feature type="domain" description="ABC transporter" evidence="7">
    <location>
        <begin position="4"/>
        <end position="234"/>
    </location>
</feature>
<keyword evidence="4 8" id="KW-0067">ATP-binding</keyword>
<dbReference type="InterPro" id="IPR008995">
    <property type="entry name" value="Mo/tungstate-bd_C_term_dom"/>
</dbReference>
<dbReference type="EMBL" id="FOSF01000061">
    <property type="protein sequence ID" value="SFK36473.1"/>
    <property type="molecule type" value="Genomic_DNA"/>
</dbReference>
<dbReference type="NCBIfam" id="NF008653">
    <property type="entry name" value="PRK11650.1"/>
    <property type="match status" value="1"/>
</dbReference>
<dbReference type="InterPro" id="IPR027417">
    <property type="entry name" value="P-loop_NTPase"/>
</dbReference>
<dbReference type="InterPro" id="IPR047641">
    <property type="entry name" value="ABC_transpr_MalK/UgpC-like"/>
</dbReference>
<dbReference type="Proteomes" id="UP000243374">
    <property type="component" value="Unassembled WGS sequence"/>
</dbReference>
<evidence type="ECO:0000256" key="2">
    <source>
        <dbReference type="ARBA" id="ARBA00022475"/>
    </source>
</evidence>
<keyword evidence="6" id="KW-0472">Membrane</keyword>
<dbReference type="InterPro" id="IPR015855">
    <property type="entry name" value="ABC_transpr_MalK-like"/>
</dbReference>
<evidence type="ECO:0000256" key="4">
    <source>
        <dbReference type="ARBA" id="ARBA00022840"/>
    </source>
</evidence>
<keyword evidence="3" id="KW-0547">Nucleotide-binding</keyword>
<dbReference type="FunFam" id="3.40.50.300:FF:000042">
    <property type="entry name" value="Maltose/maltodextrin ABC transporter, ATP-binding protein"/>
    <property type="match status" value="1"/>
</dbReference>
<dbReference type="SUPFAM" id="SSF50331">
    <property type="entry name" value="MOP-like"/>
    <property type="match status" value="1"/>
</dbReference>
<dbReference type="PROSITE" id="PS50893">
    <property type="entry name" value="ABC_TRANSPORTER_2"/>
    <property type="match status" value="1"/>
</dbReference>
<dbReference type="Gene3D" id="2.40.50.100">
    <property type="match status" value="1"/>
</dbReference>
<dbReference type="InterPro" id="IPR003439">
    <property type="entry name" value="ABC_transporter-like_ATP-bd"/>
</dbReference>
<name>A0A662ZF94_9GAMM</name>
<accession>A0A662ZF94</accession>
<protein>
    <submittedName>
        <fullName evidence="8">Carbohydrate ABC transporter ATP-binding protein, CUT1 family</fullName>
    </submittedName>
</protein>
<dbReference type="PROSITE" id="PS00211">
    <property type="entry name" value="ABC_TRANSPORTER_1"/>
    <property type="match status" value="1"/>
</dbReference>
<reference evidence="8 9" key="1">
    <citation type="submission" date="2016-10" db="EMBL/GenBank/DDBJ databases">
        <authorList>
            <person name="Varghese N."/>
            <person name="Submissions S."/>
        </authorList>
    </citation>
    <scope>NUCLEOTIDE SEQUENCE [LARGE SCALE GENOMIC DNA]</scope>
    <source>
        <strain evidence="8 9">22B</strain>
    </source>
</reference>
<evidence type="ECO:0000256" key="5">
    <source>
        <dbReference type="ARBA" id="ARBA00022967"/>
    </source>
</evidence>
<evidence type="ECO:0000313" key="9">
    <source>
        <dbReference type="Proteomes" id="UP000243374"/>
    </source>
</evidence>
<dbReference type="GO" id="GO:0055052">
    <property type="term" value="C:ATP-binding cassette (ABC) transporter complex, substrate-binding subunit-containing"/>
    <property type="evidence" value="ECO:0007669"/>
    <property type="project" value="TreeGrafter"/>
</dbReference>
<dbReference type="InterPro" id="IPR017871">
    <property type="entry name" value="ABC_transporter-like_CS"/>
</dbReference>
<dbReference type="InterPro" id="IPR012340">
    <property type="entry name" value="NA-bd_OB-fold"/>
</dbReference>
<sequence length="362" mass="40226">MFSVKIDNLNKTYGKNVILDNISLTMEPGGFTVLLGPSGCGKSTLLRLIAGLEDVTSGKILIGDKDVTLDDPKDRDIAMVFQSYALFPHMTVAENIGFGMKLNHKPKNEISKVVKDVATMLKIDHLLERTPAQLSGGQRQRVAIGRALVRQPKVFLFDEPLSNLDAKLRTEMRMEIKKLHRKLDTTVVYVTHDQIEAMTLATKIVLLNAGHIQQIGTPYEIYNTPANVFVAKFVGAPQINLIEGIIKTVNGEKGIQTKSDFIPLPDYNFSSNASEDMRVLLGIRPEHVSVNSTSSKNIFSISSRVNAFEKTGSETIAEFMYNNTPLRAKLDANIDIRNEDEFTLYFDLSSVSVFDSATEDRV</sequence>
<dbReference type="RefSeq" id="WP_074841479.1">
    <property type="nucleotide sequence ID" value="NZ_CP047056.1"/>
</dbReference>
<evidence type="ECO:0000256" key="3">
    <source>
        <dbReference type="ARBA" id="ARBA00022741"/>
    </source>
</evidence>
<dbReference type="GO" id="GO:0008643">
    <property type="term" value="P:carbohydrate transport"/>
    <property type="evidence" value="ECO:0007669"/>
    <property type="project" value="InterPro"/>
</dbReference>
<keyword evidence="5" id="KW-1278">Translocase</keyword>
<organism evidence="8 9">
    <name type="scientific">Succinivibrio dextrinosolvens</name>
    <dbReference type="NCBI Taxonomy" id="83771"/>
    <lineage>
        <taxon>Bacteria</taxon>
        <taxon>Pseudomonadati</taxon>
        <taxon>Pseudomonadota</taxon>
        <taxon>Gammaproteobacteria</taxon>
        <taxon>Aeromonadales</taxon>
        <taxon>Succinivibrionaceae</taxon>
        <taxon>Succinivibrio</taxon>
    </lineage>
</organism>
<dbReference type="AlphaFoldDB" id="A0A662ZF94"/>
<dbReference type="GO" id="GO:0016887">
    <property type="term" value="F:ATP hydrolysis activity"/>
    <property type="evidence" value="ECO:0007669"/>
    <property type="project" value="InterPro"/>
</dbReference>
<dbReference type="GO" id="GO:0005524">
    <property type="term" value="F:ATP binding"/>
    <property type="evidence" value="ECO:0007669"/>
    <property type="project" value="UniProtKB-KW"/>
</dbReference>
<dbReference type="Gene3D" id="3.40.50.300">
    <property type="entry name" value="P-loop containing nucleotide triphosphate hydrolases"/>
    <property type="match status" value="1"/>
</dbReference>
<keyword evidence="1" id="KW-0813">Transport</keyword>
<proteinExistence type="predicted"/>
<evidence type="ECO:0000256" key="1">
    <source>
        <dbReference type="ARBA" id="ARBA00022448"/>
    </source>
</evidence>
<gene>
    <name evidence="8" type="ORF">SAMN04487865_10618</name>
</gene>
<dbReference type="SMART" id="SM00382">
    <property type="entry name" value="AAA"/>
    <property type="match status" value="1"/>
</dbReference>
<dbReference type="Pfam" id="PF00005">
    <property type="entry name" value="ABC_tran"/>
    <property type="match status" value="1"/>
</dbReference>
<dbReference type="GO" id="GO:0140359">
    <property type="term" value="F:ABC-type transporter activity"/>
    <property type="evidence" value="ECO:0007669"/>
    <property type="project" value="InterPro"/>
</dbReference>
<dbReference type="Gene3D" id="2.40.50.140">
    <property type="entry name" value="Nucleic acid-binding proteins"/>
    <property type="match status" value="1"/>
</dbReference>
<dbReference type="SUPFAM" id="SSF52540">
    <property type="entry name" value="P-loop containing nucleoside triphosphate hydrolases"/>
    <property type="match status" value="1"/>
</dbReference>
<keyword evidence="9" id="KW-1185">Reference proteome</keyword>
<dbReference type="PANTHER" id="PTHR43875:SF15">
    <property type="entry name" value="TREHALOSE IMPORT ATP-BINDING PROTEIN SUGC"/>
    <property type="match status" value="1"/>
</dbReference>
<keyword evidence="2" id="KW-1003">Cell membrane</keyword>
<evidence type="ECO:0000313" key="8">
    <source>
        <dbReference type="EMBL" id="SFK36473.1"/>
    </source>
</evidence>
<evidence type="ECO:0000256" key="6">
    <source>
        <dbReference type="ARBA" id="ARBA00023136"/>
    </source>
</evidence>
<dbReference type="PANTHER" id="PTHR43875">
    <property type="entry name" value="MALTODEXTRIN IMPORT ATP-BINDING PROTEIN MSMX"/>
    <property type="match status" value="1"/>
</dbReference>